<evidence type="ECO:0000256" key="1">
    <source>
        <dbReference type="ARBA" id="ARBA00004123"/>
    </source>
</evidence>
<keyword evidence="3" id="KW-0862">Zinc</keyword>
<dbReference type="InterPro" id="IPR051089">
    <property type="entry name" value="prtT"/>
</dbReference>
<dbReference type="EMBL" id="KK088411">
    <property type="protein sequence ID" value="EYE99412.1"/>
    <property type="molecule type" value="Genomic_DNA"/>
</dbReference>
<keyword evidence="4" id="KW-0805">Transcription regulation</keyword>
<organism evidence="9 10">
    <name type="scientific">Aspergillus ruber (strain CBS 135680)</name>
    <dbReference type="NCBI Taxonomy" id="1388766"/>
    <lineage>
        <taxon>Eukaryota</taxon>
        <taxon>Fungi</taxon>
        <taxon>Dikarya</taxon>
        <taxon>Ascomycota</taxon>
        <taxon>Pezizomycotina</taxon>
        <taxon>Eurotiomycetes</taxon>
        <taxon>Eurotiomycetidae</taxon>
        <taxon>Eurotiales</taxon>
        <taxon>Aspergillaceae</taxon>
        <taxon>Aspergillus</taxon>
        <taxon>Aspergillus subgen. Aspergillus</taxon>
    </lineage>
</organism>
<dbReference type="PROSITE" id="PS00463">
    <property type="entry name" value="ZN2_CY6_FUNGAL_1"/>
    <property type="match status" value="1"/>
</dbReference>
<dbReference type="CDD" id="cd12148">
    <property type="entry name" value="fungal_TF_MHR"/>
    <property type="match status" value="1"/>
</dbReference>
<dbReference type="InterPro" id="IPR001138">
    <property type="entry name" value="Zn2Cys6_DnaBD"/>
</dbReference>
<dbReference type="SUPFAM" id="SSF57701">
    <property type="entry name" value="Zn2/Cys6 DNA-binding domain"/>
    <property type="match status" value="1"/>
</dbReference>
<dbReference type="OrthoDB" id="4454541at2759"/>
<dbReference type="PANTHER" id="PTHR31845:SF33">
    <property type="entry name" value="ZN(II)2CYS6 TRANSCRIPTION FACTOR (EUROFUNG)"/>
    <property type="match status" value="1"/>
</dbReference>
<reference evidence="10" key="1">
    <citation type="journal article" date="2014" name="Nat. Commun.">
        <title>Genomic adaptations of the halophilic Dead Sea filamentous fungus Eurotium rubrum.</title>
        <authorList>
            <person name="Kis-Papo T."/>
            <person name="Weig A.R."/>
            <person name="Riley R."/>
            <person name="Persoh D."/>
            <person name="Salamov A."/>
            <person name="Sun H."/>
            <person name="Lipzen A."/>
            <person name="Wasser S.P."/>
            <person name="Rambold G."/>
            <person name="Grigoriev I.V."/>
            <person name="Nevo E."/>
        </authorList>
    </citation>
    <scope>NUCLEOTIDE SEQUENCE [LARGE SCALE GENOMIC DNA]</scope>
    <source>
        <strain evidence="10">CBS 135680</strain>
    </source>
</reference>
<dbReference type="HOGENOM" id="CLU_028616_1_0_1"/>
<dbReference type="InterPro" id="IPR036864">
    <property type="entry name" value="Zn2-C6_fun-type_DNA-bd_sf"/>
</dbReference>
<dbReference type="Pfam" id="PF04082">
    <property type="entry name" value="Fungal_trans"/>
    <property type="match status" value="1"/>
</dbReference>
<protein>
    <submittedName>
        <fullName evidence="9">C6 zinc finger domain protein</fullName>
    </submittedName>
</protein>
<dbReference type="InterPro" id="IPR007219">
    <property type="entry name" value="XnlR_reg_dom"/>
</dbReference>
<dbReference type="CDD" id="cd00067">
    <property type="entry name" value="GAL4"/>
    <property type="match status" value="1"/>
</dbReference>
<evidence type="ECO:0000256" key="4">
    <source>
        <dbReference type="ARBA" id="ARBA00023015"/>
    </source>
</evidence>
<evidence type="ECO:0000256" key="5">
    <source>
        <dbReference type="ARBA" id="ARBA00023125"/>
    </source>
</evidence>
<evidence type="ECO:0000256" key="6">
    <source>
        <dbReference type="ARBA" id="ARBA00023163"/>
    </source>
</evidence>
<comment type="subcellular location">
    <subcellularLocation>
        <location evidence="1">Nucleus</location>
    </subcellularLocation>
</comment>
<keyword evidence="2" id="KW-0479">Metal-binding</keyword>
<keyword evidence="7" id="KW-0539">Nucleus</keyword>
<dbReference type="GO" id="GO:0000976">
    <property type="term" value="F:transcription cis-regulatory region binding"/>
    <property type="evidence" value="ECO:0007669"/>
    <property type="project" value="TreeGrafter"/>
</dbReference>
<dbReference type="GO" id="GO:0006351">
    <property type="term" value="P:DNA-templated transcription"/>
    <property type="evidence" value="ECO:0007669"/>
    <property type="project" value="InterPro"/>
</dbReference>
<dbReference type="STRING" id="1388766.A0A017SR16"/>
<name>A0A017SR16_ASPRC</name>
<dbReference type="Gene3D" id="4.10.240.10">
    <property type="entry name" value="Zn(2)-C6 fungal-type DNA-binding domain"/>
    <property type="match status" value="1"/>
</dbReference>
<gene>
    <name evidence="9" type="ORF">EURHEDRAFT_13720</name>
</gene>
<proteinExistence type="predicted"/>
<dbReference type="Pfam" id="PF00172">
    <property type="entry name" value="Zn_clus"/>
    <property type="match status" value="1"/>
</dbReference>
<dbReference type="GO" id="GO:0000981">
    <property type="term" value="F:DNA-binding transcription factor activity, RNA polymerase II-specific"/>
    <property type="evidence" value="ECO:0007669"/>
    <property type="project" value="InterPro"/>
</dbReference>
<dbReference type="AlphaFoldDB" id="A0A017SR16"/>
<evidence type="ECO:0000259" key="8">
    <source>
        <dbReference type="PROSITE" id="PS50048"/>
    </source>
</evidence>
<dbReference type="GO" id="GO:0008270">
    <property type="term" value="F:zinc ion binding"/>
    <property type="evidence" value="ECO:0007669"/>
    <property type="project" value="InterPro"/>
</dbReference>
<sequence length="614" mass="70161">MSSDESACIISAPCSTGTKRIPKACSSCRQSKVKCDGKKPCTRCDKLKKRCVVFEAPKDPITARLETVESEVQHLREQLDEMHQLLFRRNSQPTPTLLNIVDQGQQQSTSTLQDVSDPLLRAPGQPEIVHRTKRKRSEAEIQILNEPIMDFVSKGLITVECAMLCFRTFFNGCDRYIPVFDPEYDTFVSVRSRSMILFNAICTIGYRVKMKSQSQTSDILHAELKKSISVIIQNKNLNSLESVQAMLIAACYSAERSLLLSFATRMALDLNMDKAFEKIVQRFAMRETNVYHGPEEDRSLMRESRTWFGLLVLEHIFRVDGGKPPGIQFGGSARRCRVLLSHTLSTVLDLRLFAQVELNIMRANINDTLGSKTLDRLDITSFVHETKIDLDLWFDDWLRIIESSPTATEEKPFLLAALRVQKCWAELTLHCKALQSMGVENVAAISPTEQSILLTAKAAAKKHLALIITEPDHYLAQLRYAMDFVWAKCAFCFLLLLKLSRLLPEREEEHRELLRKGETLLEELSKAGSGNTVYLRILKMSIEKYRRILQDDNQIRTETGTETTGPFWELFDVQTDLQSFVPEQFVSEWEFPGLNLFYFPIAWHDFFGDFSLTI</sequence>
<keyword evidence="10" id="KW-1185">Reference proteome</keyword>
<dbReference type="PANTHER" id="PTHR31845">
    <property type="entry name" value="FINGER DOMAIN PROTEIN, PUTATIVE-RELATED"/>
    <property type="match status" value="1"/>
</dbReference>
<dbReference type="GeneID" id="63692880"/>
<evidence type="ECO:0000313" key="9">
    <source>
        <dbReference type="EMBL" id="EYE99412.1"/>
    </source>
</evidence>
<evidence type="ECO:0000313" key="10">
    <source>
        <dbReference type="Proteomes" id="UP000019804"/>
    </source>
</evidence>
<evidence type="ECO:0000256" key="2">
    <source>
        <dbReference type="ARBA" id="ARBA00022723"/>
    </source>
</evidence>
<evidence type="ECO:0000256" key="7">
    <source>
        <dbReference type="ARBA" id="ARBA00023242"/>
    </source>
</evidence>
<dbReference type="Proteomes" id="UP000019804">
    <property type="component" value="Unassembled WGS sequence"/>
</dbReference>
<dbReference type="GO" id="GO:0005634">
    <property type="term" value="C:nucleus"/>
    <property type="evidence" value="ECO:0007669"/>
    <property type="project" value="UniProtKB-SubCell"/>
</dbReference>
<dbReference type="RefSeq" id="XP_040643100.1">
    <property type="nucleotide sequence ID" value="XM_040777756.1"/>
</dbReference>
<feature type="domain" description="Zn(2)-C6 fungal-type" evidence="8">
    <location>
        <begin position="24"/>
        <end position="53"/>
    </location>
</feature>
<keyword evidence="5" id="KW-0238">DNA-binding</keyword>
<accession>A0A017SR16</accession>
<evidence type="ECO:0000256" key="3">
    <source>
        <dbReference type="ARBA" id="ARBA00022833"/>
    </source>
</evidence>
<dbReference type="PROSITE" id="PS50048">
    <property type="entry name" value="ZN2_CY6_FUNGAL_2"/>
    <property type="match status" value="1"/>
</dbReference>
<dbReference type="SMART" id="SM00066">
    <property type="entry name" value="GAL4"/>
    <property type="match status" value="1"/>
</dbReference>
<keyword evidence="6" id="KW-0804">Transcription</keyword>